<dbReference type="PANTHER" id="PTHR43029">
    <property type="entry name" value="AMMONIUM TRANSPORTER MEP2"/>
    <property type="match status" value="1"/>
</dbReference>
<keyword evidence="6 8" id="KW-0472">Membrane</keyword>
<evidence type="ECO:0000256" key="3">
    <source>
        <dbReference type="ARBA" id="ARBA00022448"/>
    </source>
</evidence>
<name>A0A0L6U0C3_9FIRM</name>
<feature type="transmembrane region" description="Helical" evidence="8">
    <location>
        <begin position="200"/>
        <end position="219"/>
    </location>
</feature>
<keyword evidence="5 8" id="KW-1133">Transmembrane helix</keyword>
<protein>
    <recommendedName>
        <fullName evidence="8">Ammonium transporter</fullName>
    </recommendedName>
</protein>
<dbReference type="Gene3D" id="1.10.3430.10">
    <property type="entry name" value="Ammonium transporter AmtB like domains"/>
    <property type="match status" value="1"/>
</dbReference>
<evidence type="ECO:0000256" key="4">
    <source>
        <dbReference type="ARBA" id="ARBA00022692"/>
    </source>
</evidence>
<comment type="subcellular location">
    <subcellularLocation>
        <location evidence="8">Cell membrane</location>
        <topology evidence="8">Multi-pass membrane protein</topology>
    </subcellularLocation>
    <subcellularLocation>
        <location evidence="1">Membrane</location>
        <topology evidence="1">Multi-pass membrane protein</topology>
    </subcellularLocation>
</comment>
<feature type="domain" description="Ammonium transporter AmtB-like" evidence="9">
    <location>
        <begin position="9"/>
        <end position="410"/>
    </location>
</feature>
<evidence type="ECO:0000256" key="2">
    <source>
        <dbReference type="ARBA" id="ARBA00005887"/>
    </source>
</evidence>
<evidence type="ECO:0000256" key="7">
    <source>
        <dbReference type="ARBA" id="ARBA00023177"/>
    </source>
</evidence>
<feature type="transmembrane region" description="Helical" evidence="8">
    <location>
        <begin position="101"/>
        <end position="121"/>
    </location>
</feature>
<dbReference type="EMBL" id="LGYO01000022">
    <property type="protein sequence ID" value="KNZ41949.1"/>
    <property type="molecule type" value="Genomic_DNA"/>
</dbReference>
<feature type="transmembrane region" description="Helical" evidence="8">
    <location>
        <begin position="282"/>
        <end position="304"/>
    </location>
</feature>
<feature type="transmembrane region" description="Helical" evidence="8">
    <location>
        <begin position="42"/>
        <end position="64"/>
    </location>
</feature>
<feature type="transmembrane region" description="Helical" evidence="8">
    <location>
        <begin position="259"/>
        <end position="276"/>
    </location>
</feature>
<dbReference type="NCBIfam" id="TIGR00836">
    <property type="entry name" value="amt"/>
    <property type="match status" value="1"/>
</dbReference>
<dbReference type="Proteomes" id="UP000036873">
    <property type="component" value="Unassembled WGS sequence"/>
</dbReference>
<reference evidence="11" key="1">
    <citation type="submission" date="2015-07" db="EMBL/GenBank/DDBJ databases">
        <title>Draft genome sequence of Acetobacterium bakii DSM 8293, a potential psychrophilic chemical producer through syngas fermentation.</title>
        <authorList>
            <person name="Song Y."/>
            <person name="Hwang S."/>
            <person name="Cho B.-K."/>
        </authorList>
    </citation>
    <scope>NUCLEOTIDE SEQUENCE [LARGE SCALE GENOMIC DNA]</scope>
    <source>
        <strain evidence="11">DSM 8239</strain>
    </source>
</reference>
<dbReference type="PANTHER" id="PTHR43029:SF21">
    <property type="entry name" value="AMMONIUM TRANSPORTER 1"/>
    <property type="match status" value="1"/>
</dbReference>
<keyword evidence="11" id="KW-1185">Reference proteome</keyword>
<keyword evidence="7 8" id="KW-0924">Ammonia transport</keyword>
<feature type="transmembrane region" description="Helical" evidence="8">
    <location>
        <begin position="316"/>
        <end position="337"/>
    </location>
</feature>
<proteinExistence type="inferred from homology"/>
<dbReference type="InterPro" id="IPR024041">
    <property type="entry name" value="NH4_transpt_AmtB-like_dom"/>
</dbReference>
<evidence type="ECO:0000313" key="11">
    <source>
        <dbReference type="Proteomes" id="UP000036873"/>
    </source>
</evidence>
<comment type="caution">
    <text evidence="10">The sequence shown here is derived from an EMBL/GenBank/DDBJ whole genome shotgun (WGS) entry which is preliminary data.</text>
</comment>
<organism evidence="10 11">
    <name type="scientific">Acetobacterium bakii</name>
    <dbReference type="NCBI Taxonomy" id="52689"/>
    <lineage>
        <taxon>Bacteria</taxon>
        <taxon>Bacillati</taxon>
        <taxon>Bacillota</taxon>
        <taxon>Clostridia</taxon>
        <taxon>Eubacteriales</taxon>
        <taxon>Eubacteriaceae</taxon>
        <taxon>Acetobacterium</taxon>
    </lineage>
</organism>
<evidence type="ECO:0000313" key="10">
    <source>
        <dbReference type="EMBL" id="KNZ41949.1"/>
    </source>
</evidence>
<feature type="transmembrane region" description="Helical" evidence="8">
    <location>
        <begin position="128"/>
        <end position="146"/>
    </location>
</feature>
<dbReference type="InterPro" id="IPR029020">
    <property type="entry name" value="Ammonium/urea_transptr"/>
</dbReference>
<dbReference type="PATRIC" id="fig|52689.4.peg.1229"/>
<feature type="transmembrane region" description="Helical" evidence="8">
    <location>
        <begin position="166"/>
        <end position="188"/>
    </location>
</feature>
<evidence type="ECO:0000256" key="6">
    <source>
        <dbReference type="ARBA" id="ARBA00023136"/>
    </source>
</evidence>
<dbReference type="GO" id="GO:0005886">
    <property type="term" value="C:plasma membrane"/>
    <property type="evidence" value="ECO:0007669"/>
    <property type="project" value="UniProtKB-SubCell"/>
</dbReference>
<evidence type="ECO:0000256" key="5">
    <source>
        <dbReference type="ARBA" id="ARBA00022989"/>
    </source>
</evidence>
<feature type="transmembrane region" description="Helical" evidence="8">
    <location>
        <begin position="6"/>
        <end position="30"/>
    </location>
</feature>
<gene>
    <name evidence="10" type="ORF">AKG39_10085</name>
</gene>
<dbReference type="OrthoDB" id="9814202at2"/>
<keyword evidence="4 8" id="KW-0812">Transmembrane</keyword>
<comment type="similarity">
    <text evidence="2 8">Belongs to the ammonia transporter channel (TC 1.A.11.2) family.</text>
</comment>
<feature type="transmembrane region" description="Helical" evidence="8">
    <location>
        <begin position="231"/>
        <end position="252"/>
    </location>
</feature>
<dbReference type="SUPFAM" id="SSF111352">
    <property type="entry name" value="Ammonium transporter"/>
    <property type="match status" value="1"/>
</dbReference>
<dbReference type="AlphaFoldDB" id="A0A0L6U0C3"/>
<dbReference type="PROSITE" id="PS01219">
    <property type="entry name" value="AMMONIUM_TRANSP"/>
    <property type="match status" value="1"/>
</dbReference>
<accession>A0A0L6U0C3</accession>
<feature type="transmembrane region" description="Helical" evidence="8">
    <location>
        <begin position="357"/>
        <end position="383"/>
    </location>
</feature>
<dbReference type="STRING" id="52689.AKG39_10085"/>
<dbReference type="RefSeq" id="WP_050740265.1">
    <property type="nucleotide sequence ID" value="NZ_LGYO01000022.1"/>
</dbReference>
<evidence type="ECO:0000256" key="8">
    <source>
        <dbReference type="RuleBase" id="RU362002"/>
    </source>
</evidence>
<dbReference type="Pfam" id="PF00909">
    <property type="entry name" value="Ammonium_transp"/>
    <property type="match status" value="1"/>
</dbReference>
<evidence type="ECO:0000259" key="9">
    <source>
        <dbReference type="Pfam" id="PF00909"/>
    </source>
</evidence>
<keyword evidence="3 8" id="KW-0813">Transport</keyword>
<evidence type="ECO:0000256" key="1">
    <source>
        <dbReference type="ARBA" id="ARBA00004141"/>
    </source>
</evidence>
<dbReference type="InterPro" id="IPR001905">
    <property type="entry name" value="Ammonium_transpt"/>
</dbReference>
<sequence length="418" mass="43939">MMINSGDVAFVLISSMLVFFMTPGLGLFYAGMVPRKNTINMLMSVVFVCGMATVMWFAFGYSIAFGPDAGGFGVVGNLSNAFFSGVSATEAGPYANNIPGALFAIFQLMFCIITPAILVGSLTGRMKFSALFIFVTVWLMLVYYPLAHMVWGQGGFIAGFGAVDFAGGNVIHISSGVSGLVACIILGSRKGYGIKSYHPHNIPLFFIGGAILWVGWFAFNGGSALAANGLAVQAVVNSMIASAAAMMSWMLIETFLYKKVTVMGAVTGAIIGLVAITPGAGFVPFGAALAIGALVSPICLFFMTKVKQKFGYDDSLDAFGCHGIGGIWGGIATGLFAQSAINPVAQWNGLFFGETQLFVAQLIAIGISVLYSATMTALIMFVLKKVITIRVTPAEEALGLDISEHAEQAYPAFSGIDQ</sequence>
<dbReference type="GO" id="GO:0008519">
    <property type="term" value="F:ammonium channel activity"/>
    <property type="evidence" value="ECO:0007669"/>
    <property type="project" value="InterPro"/>
</dbReference>
<dbReference type="InterPro" id="IPR018047">
    <property type="entry name" value="Ammonium_transpt_CS"/>
</dbReference>